<dbReference type="SUPFAM" id="SSF56112">
    <property type="entry name" value="Protein kinase-like (PK-like)"/>
    <property type="match status" value="1"/>
</dbReference>
<sequence>MALSPDDETAKCAFYLLKRTCERYFRFPQSYYLAPGTVKWGSHPSAYGGNGRVFEGRFQERRVAVKEIYYKAEAERPTSSADFAKEVVIWKQLRHRSIVPLLGVIVPRRPGPCFMVSPWMSRGNLTEYIRLNPKANKLRLILDIVSGLEFLHSHNVIHGDLKADNILVDDEGLARLTDFGVTRQKLFLWCATRSASVAGSTWHYAAPERLDPEGSSLGAEHLLWQSDIYSLSLVMWEIYAQQRVFPEYHGLAIVRAVAIDKKRPGHTPQMDVNGLTDPIWNMMQECWQHDYKLRPTSKKVLRSLEAQVPECNTCSSQATDTF</sequence>
<dbReference type="STRING" id="742152.A0A2H3JQY7"/>
<proteinExistence type="predicted"/>
<dbReference type="OrthoDB" id="10261027at2759"/>
<dbReference type="GO" id="GO:0004674">
    <property type="term" value="F:protein serine/threonine kinase activity"/>
    <property type="evidence" value="ECO:0007669"/>
    <property type="project" value="TreeGrafter"/>
</dbReference>
<feature type="domain" description="Protein kinase" evidence="1">
    <location>
        <begin position="39"/>
        <end position="308"/>
    </location>
</feature>
<dbReference type="InterPro" id="IPR051681">
    <property type="entry name" value="Ser/Thr_Kinases-Pseudokinases"/>
</dbReference>
<gene>
    <name evidence="2" type="ORF">WOLCODRAFT_76664</name>
</gene>
<dbReference type="Gene3D" id="1.10.510.10">
    <property type="entry name" value="Transferase(Phosphotransferase) domain 1"/>
    <property type="match status" value="1"/>
</dbReference>
<dbReference type="Pfam" id="PF07714">
    <property type="entry name" value="PK_Tyr_Ser-Thr"/>
    <property type="match status" value="1"/>
</dbReference>
<dbReference type="PRINTS" id="PR00109">
    <property type="entry name" value="TYRKINASE"/>
</dbReference>
<evidence type="ECO:0000313" key="2">
    <source>
        <dbReference type="EMBL" id="PCH44580.1"/>
    </source>
</evidence>
<dbReference type="Proteomes" id="UP000218811">
    <property type="component" value="Unassembled WGS sequence"/>
</dbReference>
<evidence type="ECO:0000259" key="1">
    <source>
        <dbReference type="PROSITE" id="PS50011"/>
    </source>
</evidence>
<name>A0A2H3JQY7_WOLCO</name>
<dbReference type="InterPro" id="IPR008271">
    <property type="entry name" value="Ser/Thr_kinase_AS"/>
</dbReference>
<reference evidence="2 3" key="1">
    <citation type="journal article" date="2012" name="Science">
        <title>The Paleozoic origin of enzymatic lignin decomposition reconstructed from 31 fungal genomes.</title>
        <authorList>
            <person name="Floudas D."/>
            <person name="Binder M."/>
            <person name="Riley R."/>
            <person name="Barry K."/>
            <person name="Blanchette R.A."/>
            <person name="Henrissat B."/>
            <person name="Martinez A.T."/>
            <person name="Otillar R."/>
            <person name="Spatafora J.W."/>
            <person name="Yadav J.S."/>
            <person name="Aerts A."/>
            <person name="Benoit I."/>
            <person name="Boyd A."/>
            <person name="Carlson A."/>
            <person name="Copeland A."/>
            <person name="Coutinho P.M."/>
            <person name="de Vries R.P."/>
            <person name="Ferreira P."/>
            <person name="Findley K."/>
            <person name="Foster B."/>
            <person name="Gaskell J."/>
            <person name="Glotzer D."/>
            <person name="Gorecki P."/>
            <person name="Heitman J."/>
            <person name="Hesse C."/>
            <person name="Hori C."/>
            <person name="Igarashi K."/>
            <person name="Jurgens J.A."/>
            <person name="Kallen N."/>
            <person name="Kersten P."/>
            <person name="Kohler A."/>
            <person name="Kuees U."/>
            <person name="Kumar T.K.A."/>
            <person name="Kuo A."/>
            <person name="LaButti K."/>
            <person name="Larrondo L.F."/>
            <person name="Lindquist E."/>
            <person name="Ling A."/>
            <person name="Lombard V."/>
            <person name="Lucas S."/>
            <person name="Lundell T."/>
            <person name="Martin R."/>
            <person name="McLaughlin D.J."/>
            <person name="Morgenstern I."/>
            <person name="Morin E."/>
            <person name="Murat C."/>
            <person name="Nagy L.G."/>
            <person name="Nolan M."/>
            <person name="Ohm R.A."/>
            <person name="Patyshakuliyeva A."/>
            <person name="Rokas A."/>
            <person name="Ruiz-Duenas F.J."/>
            <person name="Sabat G."/>
            <person name="Salamov A."/>
            <person name="Samejima M."/>
            <person name="Schmutz J."/>
            <person name="Slot J.C."/>
            <person name="St John F."/>
            <person name="Stenlid J."/>
            <person name="Sun H."/>
            <person name="Sun S."/>
            <person name="Syed K."/>
            <person name="Tsang A."/>
            <person name="Wiebenga A."/>
            <person name="Young D."/>
            <person name="Pisabarro A."/>
            <person name="Eastwood D.C."/>
            <person name="Martin F."/>
            <person name="Cullen D."/>
            <person name="Grigoriev I.V."/>
            <person name="Hibbett D.S."/>
        </authorList>
    </citation>
    <scope>NUCLEOTIDE SEQUENCE [LARGE SCALE GENOMIC DNA]</scope>
    <source>
        <strain evidence="2 3">MD-104</strain>
    </source>
</reference>
<dbReference type="PROSITE" id="PS00108">
    <property type="entry name" value="PROTEIN_KINASE_ST"/>
    <property type="match status" value="1"/>
</dbReference>
<dbReference type="EMBL" id="KB468157">
    <property type="protein sequence ID" value="PCH44580.1"/>
    <property type="molecule type" value="Genomic_DNA"/>
</dbReference>
<dbReference type="AlphaFoldDB" id="A0A2H3JQY7"/>
<accession>A0A2H3JQY7</accession>
<dbReference type="PROSITE" id="PS50011">
    <property type="entry name" value="PROTEIN_KINASE_DOM"/>
    <property type="match status" value="1"/>
</dbReference>
<dbReference type="PIRSF" id="PIRSF000654">
    <property type="entry name" value="Integrin-linked_kinase"/>
    <property type="match status" value="1"/>
</dbReference>
<protein>
    <submittedName>
        <fullName evidence="2">Kinase-like protein</fullName>
    </submittedName>
</protein>
<dbReference type="GO" id="GO:0005524">
    <property type="term" value="F:ATP binding"/>
    <property type="evidence" value="ECO:0007669"/>
    <property type="project" value="InterPro"/>
</dbReference>
<dbReference type="InterPro" id="IPR011009">
    <property type="entry name" value="Kinase-like_dom_sf"/>
</dbReference>
<dbReference type="OMA" id="TCERYFR"/>
<dbReference type="PANTHER" id="PTHR44329">
    <property type="entry name" value="SERINE/THREONINE-PROTEIN KINASE TNNI3K-RELATED"/>
    <property type="match status" value="1"/>
</dbReference>
<keyword evidence="3" id="KW-1185">Reference proteome</keyword>
<dbReference type="SMART" id="SM00220">
    <property type="entry name" value="S_TKc"/>
    <property type="match status" value="1"/>
</dbReference>
<keyword evidence="2" id="KW-0418">Kinase</keyword>
<dbReference type="InterPro" id="IPR000719">
    <property type="entry name" value="Prot_kinase_dom"/>
</dbReference>
<organism evidence="2 3">
    <name type="scientific">Wolfiporia cocos (strain MD-104)</name>
    <name type="common">Brown rot fungus</name>
    <dbReference type="NCBI Taxonomy" id="742152"/>
    <lineage>
        <taxon>Eukaryota</taxon>
        <taxon>Fungi</taxon>
        <taxon>Dikarya</taxon>
        <taxon>Basidiomycota</taxon>
        <taxon>Agaricomycotina</taxon>
        <taxon>Agaricomycetes</taxon>
        <taxon>Polyporales</taxon>
        <taxon>Phaeolaceae</taxon>
        <taxon>Wolfiporia</taxon>
    </lineage>
</organism>
<keyword evidence="2" id="KW-0808">Transferase</keyword>
<dbReference type="InterPro" id="IPR001245">
    <property type="entry name" value="Ser-Thr/Tyr_kinase_cat_dom"/>
</dbReference>
<evidence type="ECO:0000313" key="3">
    <source>
        <dbReference type="Proteomes" id="UP000218811"/>
    </source>
</evidence>